<sequence length="145" mass="16769">MERGLLWLPLLIAFFGLAWAGWNDYQKVEAYRQWAMQFDRAKYDIYAVLGQKGSELTWGKPTRQGPVDLETFSLSNVQGIRLLGDRQPLDWNSELNGSFKQVALEFILPIPQASIQVPFTELSLAAEWGKFLQQEWQRYQSQKAV</sequence>
<gene>
    <name evidence="1" type="ORF">BH720_04575</name>
</gene>
<dbReference type="RefSeq" id="WP_069965980.1">
    <property type="nucleotide sequence ID" value="NZ_CM124774.1"/>
</dbReference>
<organism evidence="1">
    <name type="scientific">Desertifilum tharense IPPAS B-1220</name>
    <dbReference type="NCBI Taxonomy" id="1781255"/>
    <lineage>
        <taxon>Bacteria</taxon>
        <taxon>Bacillati</taxon>
        <taxon>Cyanobacteriota</taxon>
        <taxon>Cyanophyceae</taxon>
        <taxon>Desertifilales</taxon>
        <taxon>Desertifilaceae</taxon>
        <taxon>Desertifilum</taxon>
    </lineage>
</organism>
<evidence type="ECO:0000313" key="1">
    <source>
        <dbReference type="EMBL" id="OEJ76450.1"/>
    </source>
</evidence>
<accession>A0A1E5QP64</accession>
<name>A0A1E5QP64_9CYAN</name>
<dbReference type="AlphaFoldDB" id="A0A1E5QP64"/>
<reference evidence="1" key="1">
    <citation type="submission" date="2016-09" db="EMBL/GenBank/DDBJ databases">
        <title>Draft genome of thermotolerant cyanobacterium Desertifilum sp. strain IPPAS B-1220.</title>
        <authorList>
            <person name="Sinetova M.A."/>
            <person name="Bolakhan K."/>
            <person name="Zayadan B.K."/>
            <person name="Mironov K.S."/>
            <person name="Ustinova V."/>
            <person name="Kupriyanova E.V."/>
            <person name="Sidorov R.A."/>
            <person name="Skrypnik A.N."/>
            <person name="Gogoleva N.E."/>
            <person name="Gogolev Y.V."/>
            <person name="Los D.A."/>
        </authorList>
    </citation>
    <scope>NUCLEOTIDE SEQUENCE [LARGE SCALE GENOMIC DNA]</scope>
    <source>
        <strain evidence="1">IPPAS B-1220</strain>
    </source>
</reference>
<dbReference type="OrthoDB" id="530035at2"/>
<proteinExistence type="predicted"/>
<dbReference type="EMBL" id="MJGC01000038">
    <property type="protein sequence ID" value="OEJ76450.1"/>
    <property type="molecule type" value="Genomic_DNA"/>
</dbReference>
<protein>
    <submittedName>
        <fullName evidence="1">Uncharacterized protein</fullName>
    </submittedName>
</protein>
<dbReference type="STRING" id="1781255.BH720_04575"/>
<comment type="caution">
    <text evidence="1">The sequence shown here is derived from an EMBL/GenBank/DDBJ whole genome shotgun (WGS) entry which is preliminary data.</text>
</comment>